<name>X1Q9W8_9ZZZZ</name>
<organism evidence="1">
    <name type="scientific">marine sediment metagenome</name>
    <dbReference type="NCBI Taxonomy" id="412755"/>
    <lineage>
        <taxon>unclassified sequences</taxon>
        <taxon>metagenomes</taxon>
        <taxon>ecological metagenomes</taxon>
    </lineage>
</organism>
<dbReference type="AlphaFoldDB" id="X1Q9W8"/>
<reference evidence="1" key="1">
    <citation type="journal article" date="2014" name="Front. Microbiol.">
        <title>High frequency of phylogenetically diverse reductive dehalogenase-homologous genes in deep subseafloor sedimentary metagenomes.</title>
        <authorList>
            <person name="Kawai M."/>
            <person name="Futagami T."/>
            <person name="Toyoda A."/>
            <person name="Takaki Y."/>
            <person name="Nishi S."/>
            <person name="Hori S."/>
            <person name="Arai W."/>
            <person name="Tsubouchi T."/>
            <person name="Morono Y."/>
            <person name="Uchiyama I."/>
            <person name="Ito T."/>
            <person name="Fujiyama A."/>
            <person name="Inagaki F."/>
            <person name="Takami H."/>
        </authorList>
    </citation>
    <scope>NUCLEOTIDE SEQUENCE</scope>
    <source>
        <strain evidence="1">Expedition CK06-06</strain>
    </source>
</reference>
<evidence type="ECO:0000313" key="1">
    <source>
        <dbReference type="EMBL" id="GAI65277.1"/>
    </source>
</evidence>
<gene>
    <name evidence="1" type="ORF">S12H4_10721</name>
</gene>
<comment type="caution">
    <text evidence="1">The sequence shown here is derived from an EMBL/GenBank/DDBJ whole genome shotgun (WGS) entry which is preliminary data.</text>
</comment>
<dbReference type="EMBL" id="BARW01004646">
    <property type="protein sequence ID" value="GAI65277.1"/>
    <property type="molecule type" value="Genomic_DNA"/>
</dbReference>
<accession>X1Q9W8</accession>
<feature type="non-terminal residue" evidence="1">
    <location>
        <position position="99"/>
    </location>
</feature>
<proteinExistence type="predicted"/>
<protein>
    <submittedName>
        <fullName evidence="1">Uncharacterized protein</fullName>
    </submittedName>
</protein>
<sequence>MSAHFEVEVKETYVVKTPTPLFLSAWNLDEWVEVVNSMSDIPGIQPIHLENGKVIQPLAPGRELAAMGMSVSDERVRSKINRIWTEVRSRGYDLENIHH</sequence>